<dbReference type="EMBL" id="JAHOPB010000003">
    <property type="protein sequence ID" value="MBU8876988.1"/>
    <property type="molecule type" value="Genomic_DNA"/>
</dbReference>
<evidence type="ECO:0000259" key="6">
    <source>
        <dbReference type="PROSITE" id="PS50109"/>
    </source>
</evidence>
<organism evidence="7 8">
    <name type="scientific">Reyranella humidisoli</name>
    <dbReference type="NCBI Taxonomy" id="2849149"/>
    <lineage>
        <taxon>Bacteria</taxon>
        <taxon>Pseudomonadati</taxon>
        <taxon>Pseudomonadota</taxon>
        <taxon>Alphaproteobacteria</taxon>
        <taxon>Hyphomicrobiales</taxon>
        <taxon>Reyranellaceae</taxon>
        <taxon>Reyranella</taxon>
    </lineage>
</organism>
<dbReference type="Pfam" id="PF02518">
    <property type="entry name" value="HATPase_c"/>
    <property type="match status" value="1"/>
</dbReference>
<dbReference type="CDD" id="cd00075">
    <property type="entry name" value="HATPase"/>
    <property type="match status" value="1"/>
</dbReference>
<dbReference type="PROSITE" id="PS50109">
    <property type="entry name" value="HIS_KIN"/>
    <property type="match status" value="1"/>
</dbReference>
<keyword evidence="4" id="KW-0418">Kinase</keyword>
<keyword evidence="3" id="KW-0808">Transferase</keyword>
<dbReference type="SMART" id="SM00387">
    <property type="entry name" value="HATPase_c"/>
    <property type="match status" value="1"/>
</dbReference>
<dbReference type="CDD" id="cd00082">
    <property type="entry name" value="HisKA"/>
    <property type="match status" value="1"/>
</dbReference>
<keyword evidence="8" id="KW-1185">Reference proteome</keyword>
<comment type="catalytic activity">
    <reaction evidence="1">
        <text>ATP + protein L-histidine = ADP + protein N-phospho-L-histidine.</text>
        <dbReference type="EC" id="2.7.13.3"/>
    </reaction>
</comment>
<dbReference type="SMART" id="SM00388">
    <property type="entry name" value="HisKA"/>
    <property type="match status" value="1"/>
</dbReference>
<evidence type="ECO:0000313" key="7">
    <source>
        <dbReference type="EMBL" id="MBU8876988.1"/>
    </source>
</evidence>
<dbReference type="PANTHER" id="PTHR42878:SF15">
    <property type="entry name" value="BACTERIOPHYTOCHROME"/>
    <property type="match status" value="1"/>
</dbReference>
<keyword evidence="5" id="KW-0472">Membrane</keyword>
<evidence type="ECO:0000256" key="4">
    <source>
        <dbReference type="ARBA" id="ARBA00022777"/>
    </source>
</evidence>
<gene>
    <name evidence="7" type="ORF">KQ910_24660</name>
</gene>
<dbReference type="InterPro" id="IPR003661">
    <property type="entry name" value="HisK_dim/P_dom"/>
</dbReference>
<dbReference type="CDD" id="cd19410">
    <property type="entry name" value="HK9-like_sensor"/>
    <property type="match status" value="1"/>
</dbReference>
<dbReference type="InterPro" id="IPR005467">
    <property type="entry name" value="His_kinase_dom"/>
</dbReference>
<feature type="domain" description="Histidine kinase" evidence="6">
    <location>
        <begin position="252"/>
        <end position="483"/>
    </location>
</feature>
<dbReference type="Pfam" id="PF05227">
    <property type="entry name" value="CHASE3"/>
    <property type="match status" value="1"/>
</dbReference>
<dbReference type="PANTHER" id="PTHR42878">
    <property type="entry name" value="TWO-COMPONENT HISTIDINE KINASE"/>
    <property type="match status" value="1"/>
</dbReference>
<name>A0ABS6IRJ7_9HYPH</name>
<proteinExistence type="predicted"/>
<dbReference type="InterPro" id="IPR050351">
    <property type="entry name" value="BphY/WalK/GraS-like"/>
</dbReference>
<keyword evidence="5" id="KW-0812">Transmembrane</keyword>
<comment type="caution">
    <text evidence="7">The sequence shown here is derived from an EMBL/GenBank/DDBJ whole genome shotgun (WGS) entry which is preliminary data.</text>
</comment>
<protein>
    <recommendedName>
        <fullName evidence="2">histidine kinase</fullName>
        <ecNumber evidence="2">2.7.13.3</ecNumber>
    </recommendedName>
</protein>
<dbReference type="InterPro" id="IPR003594">
    <property type="entry name" value="HATPase_dom"/>
</dbReference>
<evidence type="ECO:0000256" key="1">
    <source>
        <dbReference type="ARBA" id="ARBA00000085"/>
    </source>
</evidence>
<dbReference type="RefSeq" id="WP_216966319.1">
    <property type="nucleotide sequence ID" value="NZ_JAHOPB010000003.1"/>
</dbReference>
<dbReference type="Pfam" id="PF00512">
    <property type="entry name" value="HisKA"/>
    <property type="match status" value="1"/>
</dbReference>
<sequence>MPLFSSAFARRTIAFLAAGVLALLAIVAASGWLSVRTAQHAETAVVERQIRSLATSLLAATLDAETGQRGFLLTGEPRYLGPFERAQPRLRSDIASLRTLLANDARQLAVLNDIAGVLDQKMAELNQTIEMAKNGRRDAAMEIVLSDRGRLLMERARVQLGLLNANAEGRVTLRLQEVNDGAELLTWVTAAGSLLILLFAAGASWTVVQYTRELMAARVELQGVNANLEERVVERTEALTRANEEIQRFAYIVSHDLRSPLVNIMGFTSELEAAMKTVGPYVAGDASLTAKAKLATDEDIPEALRFIRASTSKMDGLINAILKLSREGRRELHAESINLVSLFENAAASVRHQTEEVGAEISVPSTAPALVTDRLALEQVVGNVVDNAVKYLARDRPGRIIITAGETARRVHIDITDNGRGIAQQDHERIFELFRRAGAQDRPGEGIGLAHVRALVRRLGGDITVQSELGRGTTFRIDLPRRLRLNDNSRQGRGGE</sequence>
<evidence type="ECO:0000256" key="3">
    <source>
        <dbReference type="ARBA" id="ARBA00022679"/>
    </source>
</evidence>
<accession>A0ABS6IRJ7</accession>
<keyword evidence="5" id="KW-1133">Transmembrane helix</keyword>
<evidence type="ECO:0000256" key="5">
    <source>
        <dbReference type="SAM" id="Phobius"/>
    </source>
</evidence>
<evidence type="ECO:0000256" key="2">
    <source>
        <dbReference type="ARBA" id="ARBA00012438"/>
    </source>
</evidence>
<dbReference type="InterPro" id="IPR007891">
    <property type="entry name" value="CHASE3"/>
</dbReference>
<feature type="transmembrane region" description="Helical" evidence="5">
    <location>
        <begin position="184"/>
        <end position="208"/>
    </location>
</feature>
<evidence type="ECO:0000313" key="8">
    <source>
        <dbReference type="Proteomes" id="UP000727907"/>
    </source>
</evidence>
<dbReference type="Proteomes" id="UP000727907">
    <property type="component" value="Unassembled WGS sequence"/>
</dbReference>
<dbReference type="EC" id="2.7.13.3" evidence="2"/>
<reference evidence="7 8" key="1">
    <citation type="submission" date="2021-06" db="EMBL/GenBank/DDBJ databases">
        <authorList>
            <person name="Lee D.H."/>
        </authorList>
    </citation>
    <scope>NUCLEOTIDE SEQUENCE [LARGE SCALE GENOMIC DNA]</scope>
    <source>
        <strain evidence="7 8">MMS21-HV4-11</strain>
    </source>
</reference>